<dbReference type="InterPro" id="IPR006293">
    <property type="entry name" value="DNA_helicase_ATP-dep_RecQ_bac"/>
</dbReference>
<dbReference type="GO" id="GO:0006310">
    <property type="term" value="P:DNA recombination"/>
    <property type="evidence" value="ECO:0007669"/>
    <property type="project" value="UniProtKB-UniRule"/>
</dbReference>
<dbReference type="Gene3D" id="1.10.10.10">
    <property type="entry name" value="Winged helix-like DNA-binding domain superfamily/Winged helix DNA-binding domain"/>
    <property type="match status" value="1"/>
</dbReference>
<gene>
    <name evidence="20" type="ordered locus">Dde_2446</name>
</gene>
<dbReference type="Pfam" id="PF09382">
    <property type="entry name" value="RQC"/>
    <property type="match status" value="1"/>
</dbReference>
<evidence type="ECO:0000256" key="15">
    <source>
        <dbReference type="ARBA" id="ARBA00034617"/>
    </source>
</evidence>
<evidence type="ECO:0000256" key="14">
    <source>
        <dbReference type="ARBA" id="ARBA00023235"/>
    </source>
</evidence>
<comment type="cofactor">
    <cofactor evidence="1">
        <name>Mg(2+)</name>
        <dbReference type="ChEBI" id="CHEBI:18420"/>
    </cofactor>
</comment>
<evidence type="ECO:0000256" key="4">
    <source>
        <dbReference type="ARBA" id="ARBA00022723"/>
    </source>
</evidence>
<dbReference type="GO" id="GO:0016787">
    <property type="term" value="F:hydrolase activity"/>
    <property type="evidence" value="ECO:0007669"/>
    <property type="project" value="UniProtKB-KW"/>
</dbReference>
<dbReference type="Pfam" id="PF14493">
    <property type="entry name" value="HTH_40"/>
    <property type="match status" value="1"/>
</dbReference>
<dbReference type="SMART" id="SM00956">
    <property type="entry name" value="RQC"/>
    <property type="match status" value="1"/>
</dbReference>
<dbReference type="CDD" id="cd18794">
    <property type="entry name" value="SF2_C_RecQ"/>
    <property type="match status" value="1"/>
</dbReference>
<evidence type="ECO:0000259" key="19">
    <source>
        <dbReference type="PROSITE" id="PS51194"/>
    </source>
</evidence>
<evidence type="ECO:0000256" key="12">
    <source>
        <dbReference type="ARBA" id="ARBA00023172"/>
    </source>
</evidence>
<dbReference type="CDD" id="cd17920">
    <property type="entry name" value="DEXHc_RecQ"/>
    <property type="match status" value="1"/>
</dbReference>
<feature type="domain" description="Helicase ATP-binding" evidence="18">
    <location>
        <begin position="26"/>
        <end position="194"/>
    </location>
</feature>
<evidence type="ECO:0000256" key="3">
    <source>
        <dbReference type="ARBA" id="ARBA00005446"/>
    </source>
</evidence>
<dbReference type="GO" id="GO:0043590">
    <property type="term" value="C:bacterial nucleoid"/>
    <property type="evidence" value="ECO:0007669"/>
    <property type="project" value="TreeGrafter"/>
</dbReference>
<keyword evidence="6" id="KW-0227">DNA damage</keyword>
<evidence type="ECO:0000256" key="1">
    <source>
        <dbReference type="ARBA" id="ARBA00001946"/>
    </source>
</evidence>
<reference evidence="20 21" key="1">
    <citation type="journal article" date="2011" name="J. Bacteriol.">
        <title>Complete genome sequence and updated annotation of Desulfovibrio alaskensis G20.</title>
        <authorList>
            <person name="Hauser L.J."/>
            <person name="Land M.L."/>
            <person name="Brown S.D."/>
            <person name="Larimer F."/>
            <person name="Keller K.L."/>
            <person name="Rapp-Giles B.J."/>
            <person name="Price M.N."/>
            <person name="Lin M."/>
            <person name="Bruce D.C."/>
            <person name="Detter J.C."/>
            <person name="Tapia R."/>
            <person name="Han C.S."/>
            <person name="Goodwin L.A."/>
            <person name="Cheng J.F."/>
            <person name="Pitluck S."/>
            <person name="Copeland A."/>
            <person name="Lucas S."/>
            <person name="Nolan M."/>
            <person name="Lapidus A.L."/>
            <person name="Palumbo A.V."/>
            <person name="Wall J.D."/>
        </authorList>
    </citation>
    <scope>NUCLEOTIDE SEQUENCE [LARGE SCALE GENOMIC DNA]</scope>
    <source>
        <strain evidence="21">ATCC BAA 1058 / DSM 17464 / G20</strain>
    </source>
</reference>
<dbReference type="InterPro" id="IPR002121">
    <property type="entry name" value="HRDC_dom"/>
</dbReference>
<comment type="similarity">
    <text evidence="3">Belongs to the helicase family. RecQ subfamily.</text>
</comment>
<dbReference type="SUPFAM" id="SSF47819">
    <property type="entry name" value="HRDC-like"/>
    <property type="match status" value="1"/>
</dbReference>
<dbReference type="NCBIfam" id="TIGR01389">
    <property type="entry name" value="recQ"/>
    <property type="match status" value="1"/>
</dbReference>
<dbReference type="InterPro" id="IPR036388">
    <property type="entry name" value="WH-like_DNA-bd_sf"/>
</dbReference>
<dbReference type="InterPro" id="IPR001650">
    <property type="entry name" value="Helicase_C-like"/>
</dbReference>
<dbReference type="InterPro" id="IPR004589">
    <property type="entry name" value="DNA_helicase_ATP-dep_RecQ"/>
</dbReference>
<name>Q30YK3_OLEA2</name>
<accession>Q30YK3</accession>
<dbReference type="InterPro" id="IPR010997">
    <property type="entry name" value="HRDC-like_sf"/>
</dbReference>
<dbReference type="GO" id="GO:0005737">
    <property type="term" value="C:cytoplasm"/>
    <property type="evidence" value="ECO:0007669"/>
    <property type="project" value="TreeGrafter"/>
</dbReference>
<keyword evidence="10" id="KW-0067">ATP-binding</keyword>
<evidence type="ECO:0000256" key="5">
    <source>
        <dbReference type="ARBA" id="ARBA00022741"/>
    </source>
</evidence>
<dbReference type="GO" id="GO:0005524">
    <property type="term" value="F:ATP binding"/>
    <property type="evidence" value="ECO:0007669"/>
    <property type="project" value="UniProtKB-KW"/>
</dbReference>
<keyword evidence="13" id="KW-0234">DNA repair</keyword>
<dbReference type="EC" id="5.6.2.4" evidence="16"/>
<dbReference type="Pfam" id="PF16124">
    <property type="entry name" value="RecQ_Zn_bind"/>
    <property type="match status" value="1"/>
</dbReference>
<dbReference type="FunFam" id="3.40.50.300:FF:000296">
    <property type="entry name" value="ATP-dependent DNA helicase RecQ"/>
    <property type="match status" value="1"/>
</dbReference>
<dbReference type="InterPro" id="IPR011545">
    <property type="entry name" value="DEAD/DEAH_box_helicase_dom"/>
</dbReference>
<dbReference type="NCBIfam" id="TIGR00614">
    <property type="entry name" value="recQ_fam"/>
    <property type="match status" value="1"/>
</dbReference>
<dbReference type="AlphaFoldDB" id="Q30YK3"/>
<dbReference type="PANTHER" id="PTHR13710:SF105">
    <property type="entry name" value="ATP-DEPENDENT DNA HELICASE Q1"/>
    <property type="match status" value="1"/>
</dbReference>
<dbReference type="Gene3D" id="1.10.150.80">
    <property type="entry name" value="HRDC domain"/>
    <property type="match status" value="1"/>
</dbReference>
<feature type="domain" description="HRDC" evidence="17">
    <location>
        <begin position="532"/>
        <end position="612"/>
    </location>
</feature>
<evidence type="ECO:0000259" key="18">
    <source>
        <dbReference type="PROSITE" id="PS51192"/>
    </source>
</evidence>
<dbReference type="InterPro" id="IPR029491">
    <property type="entry name" value="Helicase_HTH"/>
</dbReference>
<sequence>MLDTAREILISTYGFRDFQGLQKDIIEHTASGGDALVLMPTGGGKSLCYQIPSIMRQGTGIVISPLIALMQDQVDSLTQMGVRAAFLNSSLSPEKQREVEARLLSGMLDLVYVAPERLVQPAFLGLLERITPALFAIDEAHCVSQWGHDFRPEYTRLTILHEQFPHVPRIALTATADGPTRRDIIRHLDLQDATVFSTGFDRPNISYTIQPKDKPLEQLLHFIRTRHKGQSGIVYRLSRKKVEETAAWLCAKGIEALPYHAGLNAIQRHHNQERFMREDGLVMVATVAFGMGVDKPDVRFVAHLEPPKSLEAYHQETGRAGRDGLPADAWMTYGLADVVQLRRMLGQGEEDSPRRMVELRKLDAMLAFCETTECRRKVLLGYFGEHDREPCGNCDTCQFPVETWDGTVAAQKALSAVYRTGQRFGAAHLTDILTGKLTDRIRSHGHNDLKTFGCGKELGASQWKGVFRQLACLGLLATDADGHGGLRLTPESWQVLRGERMLSFRRDILGRSATRALAKTQADAALQNALNTEESRQLWDTLRSLRGRLAQERDVPPYAVFADRALLEMVCFRPRTPDDLQCIHGVGKAKLSMFGQEFLDALLSHEAAWGRPDDLPALPERRPATAAKKENGLTDTIRETLQLFNKLQDMQAVAEARALKPATICNHLVRCIRHGELTTEQVVPLPAHELAEIRGVLGETASLGGVTAAHGRLKGRYDFETLRLVQAELFIRRGDEEDW</sequence>
<dbReference type="GO" id="GO:0043138">
    <property type="term" value="F:3'-5' DNA helicase activity"/>
    <property type="evidence" value="ECO:0007669"/>
    <property type="project" value="UniProtKB-EC"/>
</dbReference>
<feature type="domain" description="Helicase C-terminal" evidence="19">
    <location>
        <begin position="215"/>
        <end position="365"/>
    </location>
</feature>
<dbReference type="Pfam" id="PF00271">
    <property type="entry name" value="Helicase_C"/>
    <property type="match status" value="1"/>
</dbReference>
<dbReference type="SMART" id="SM00487">
    <property type="entry name" value="DEXDc"/>
    <property type="match status" value="1"/>
</dbReference>
<dbReference type="FunFam" id="3.40.50.300:FF:000156">
    <property type="entry name" value="ATP-dependent DNA helicase recQ"/>
    <property type="match status" value="1"/>
</dbReference>
<evidence type="ECO:0000313" key="21">
    <source>
        <dbReference type="Proteomes" id="UP000002710"/>
    </source>
</evidence>
<evidence type="ECO:0000256" key="13">
    <source>
        <dbReference type="ARBA" id="ARBA00023204"/>
    </source>
</evidence>
<keyword evidence="21" id="KW-1185">Reference proteome</keyword>
<evidence type="ECO:0000256" key="8">
    <source>
        <dbReference type="ARBA" id="ARBA00022806"/>
    </source>
</evidence>
<evidence type="ECO:0000256" key="6">
    <source>
        <dbReference type="ARBA" id="ARBA00022763"/>
    </source>
</evidence>
<dbReference type="GO" id="GO:0009432">
    <property type="term" value="P:SOS response"/>
    <property type="evidence" value="ECO:0007669"/>
    <property type="project" value="UniProtKB-UniRule"/>
</dbReference>
<evidence type="ECO:0000256" key="16">
    <source>
        <dbReference type="NCBIfam" id="TIGR01389"/>
    </source>
</evidence>
<keyword evidence="7" id="KW-0378">Hydrolase</keyword>
<dbReference type="EMBL" id="CP000112">
    <property type="protein sequence ID" value="ABB39243.1"/>
    <property type="molecule type" value="Genomic_DNA"/>
</dbReference>
<dbReference type="eggNOG" id="COG0514">
    <property type="taxonomic scope" value="Bacteria"/>
</dbReference>
<keyword evidence="8 20" id="KW-0347">Helicase</keyword>
<comment type="catalytic activity">
    <reaction evidence="15">
        <text>Couples ATP hydrolysis with the unwinding of duplex DNA by translocating in the 3'-5' direction.</text>
        <dbReference type="EC" id="5.6.2.4"/>
    </reaction>
</comment>
<dbReference type="GO" id="GO:0003677">
    <property type="term" value="F:DNA binding"/>
    <property type="evidence" value="ECO:0007669"/>
    <property type="project" value="UniProtKB-KW"/>
</dbReference>
<dbReference type="GO" id="GO:0030894">
    <property type="term" value="C:replisome"/>
    <property type="evidence" value="ECO:0007669"/>
    <property type="project" value="TreeGrafter"/>
</dbReference>
<dbReference type="STRING" id="207559.Dde_2446"/>
<dbReference type="InterPro" id="IPR027417">
    <property type="entry name" value="P-loop_NTPase"/>
</dbReference>
<evidence type="ECO:0000256" key="2">
    <source>
        <dbReference type="ARBA" id="ARBA00001947"/>
    </source>
</evidence>
<keyword evidence="5" id="KW-0547">Nucleotide-binding</keyword>
<proteinExistence type="inferred from homology"/>
<dbReference type="SMART" id="SM00490">
    <property type="entry name" value="HELICc"/>
    <property type="match status" value="1"/>
</dbReference>
<dbReference type="FunFam" id="1.10.10.10:FF:000175">
    <property type="entry name" value="ATP-dependent DNA helicase RecQ"/>
    <property type="match status" value="1"/>
</dbReference>
<evidence type="ECO:0000256" key="11">
    <source>
        <dbReference type="ARBA" id="ARBA00023125"/>
    </source>
</evidence>
<dbReference type="Proteomes" id="UP000002710">
    <property type="component" value="Chromosome"/>
</dbReference>
<evidence type="ECO:0000256" key="7">
    <source>
        <dbReference type="ARBA" id="ARBA00022801"/>
    </source>
</evidence>
<dbReference type="InterPro" id="IPR018982">
    <property type="entry name" value="RQC_domain"/>
</dbReference>
<dbReference type="InterPro" id="IPR014001">
    <property type="entry name" value="Helicase_ATP-bd"/>
</dbReference>
<dbReference type="PROSITE" id="PS50967">
    <property type="entry name" value="HRDC"/>
    <property type="match status" value="1"/>
</dbReference>
<dbReference type="InterPro" id="IPR044876">
    <property type="entry name" value="HRDC_dom_sf"/>
</dbReference>
<dbReference type="GO" id="GO:0006260">
    <property type="term" value="P:DNA replication"/>
    <property type="evidence" value="ECO:0007669"/>
    <property type="project" value="InterPro"/>
</dbReference>
<protein>
    <recommendedName>
        <fullName evidence="16">DNA helicase RecQ</fullName>
        <ecNumber evidence="16">5.6.2.4</ecNumber>
    </recommendedName>
</protein>
<evidence type="ECO:0000256" key="9">
    <source>
        <dbReference type="ARBA" id="ARBA00022833"/>
    </source>
</evidence>
<keyword evidence="11" id="KW-0238">DNA-binding</keyword>
<dbReference type="HOGENOM" id="CLU_001103_14_3_7"/>
<organism evidence="20 21">
    <name type="scientific">Oleidesulfovibrio alaskensis (strain ATCC BAA-1058 / DSM 17464 / G20)</name>
    <name type="common">Desulfovibrio alaskensis</name>
    <dbReference type="NCBI Taxonomy" id="207559"/>
    <lineage>
        <taxon>Bacteria</taxon>
        <taxon>Pseudomonadati</taxon>
        <taxon>Thermodesulfobacteriota</taxon>
        <taxon>Desulfovibrionia</taxon>
        <taxon>Desulfovibrionales</taxon>
        <taxon>Desulfovibrionaceae</taxon>
        <taxon>Oleidesulfovibrio</taxon>
    </lineage>
</organism>
<dbReference type="Gene3D" id="3.40.50.300">
    <property type="entry name" value="P-loop containing nucleotide triphosphate hydrolases"/>
    <property type="match status" value="2"/>
</dbReference>
<keyword evidence="4" id="KW-0479">Metal-binding</keyword>
<dbReference type="SUPFAM" id="SSF52540">
    <property type="entry name" value="P-loop containing nucleoside triphosphate hydrolases"/>
    <property type="match status" value="2"/>
</dbReference>
<dbReference type="PROSITE" id="PS51194">
    <property type="entry name" value="HELICASE_CTER"/>
    <property type="match status" value="1"/>
</dbReference>
<dbReference type="GO" id="GO:0009378">
    <property type="term" value="F:four-way junction helicase activity"/>
    <property type="evidence" value="ECO:0007669"/>
    <property type="project" value="TreeGrafter"/>
</dbReference>
<dbReference type="PANTHER" id="PTHR13710">
    <property type="entry name" value="DNA HELICASE RECQ FAMILY MEMBER"/>
    <property type="match status" value="1"/>
</dbReference>
<evidence type="ECO:0000259" key="17">
    <source>
        <dbReference type="PROSITE" id="PS50967"/>
    </source>
</evidence>
<dbReference type="GO" id="GO:0006281">
    <property type="term" value="P:DNA repair"/>
    <property type="evidence" value="ECO:0007669"/>
    <property type="project" value="UniProtKB-KW"/>
</dbReference>
<evidence type="ECO:0000256" key="10">
    <source>
        <dbReference type="ARBA" id="ARBA00022840"/>
    </source>
</evidence>
<evidence type="ECO:0000313" key="20">
    <source>
        <dbReference type="EMBL" id="ABB39243.1"/>
    </source>
</evidence>
<dbReference type="Pfam" id="PF00570">
    <property type="entry name" value="HRDC"/>
    <property type="match status" value="1"/>
</dbReference>
<dbReference type="Pfam" id="PF00270">
    <property type="entry name" value="DEAD"/>
    <property type="match status" value="1"/>
</dbReference>
<dbReference type="KEGG" id="dde:Dde_2446"/>
<keyword evidence="14" id="KW-0413">Isomerase</keyword>
<dbReference type="InterPro" id="IPR032284">
    <property type="entry name" value="RecQ_Zn-bd"/>
</dbReference>
<dbReference type="SMART" id="SM00341">
    <property type="entry name" value="HRDC"/>
    <property type="match status" value="1"/>
</dbReference>
<comment type="cofactor">
    <cofactor evidence="2">
        <name>Zn(2+)</name>
        <dbReference type="ChEBI" id="CHEBI:29105"/>
    </cofactor>
</comment>
<dbReference type="GO" id="GO:0046872">
    <property type="term" value="F:metal ion binding"/>
    <property type="evidence" value="ECO:0007669"/>
    <property type="project" value="UniProtKB-KW"/>
</dbReference>
<keyword evidence="9" id="KW-0862">Zinc</keyword>
<keyword evidence="12" id="KW-0233">DNA recombination</keyword>
<dbReference type="PROSITE" id="PS51192">
    <property type="entry name" value="HELICASE_ATP_BIND_1"/>
    <property type="match status" value="1"/>
</dbReference>